<accession>A0AAD8MY83</accession>
<keyword evidence="3" id="KW-1185">Reference proteome</keyword>
<keyword evidence="1" id="KW-0472">Membrane</keyword>
<keyword evidence="1" id="KW-1133">Transmembrane helix</keyword>
<feature type="transmembrane region" description="Helical" evidence="1">
    <location>
        <begin position="244"/>
        <end position="265"/>
    </location>
</feature>
<name>A0AAD8MY83_9APIA</name>
<sequence>MGFQWGCSCVQSPPPRFLSNGLHFSSHTAFASSKQGSFAPKRSRFLPGFHDLSKSSLMVSGSRRINECSVPPLSRGFTVCASNQEVELSSTEQKDVAVSGVEPFRGKAGSISFVGLTHQLVEEGKLVSAPFNESAGSLFWVLAPVALILSLVVPQFLAIAIDGFFDSELTADIVSSICSEVIFYIGLATYLNVTDSTQRPYLQYSQKRWGLITGLKGYLSSAFFTMGFKIFAPLFAVYVTWPMIGLPAFVSVAPLLSGCLAQFAFEKYLDKRGSSCWPLVPIIFEVYRIYQLTKGAQLIEKLMFAMKGLPLTPQVLERSGALVSIMVTFQVLGMVCLWSLLTFLQRLFPSRPVAENY</sequence>
<gene>
    <name evidence="2" type="ORF">POM88_017549</name>
</gene>
<protein>
    <submittedName>
        <fullName evidence="2">tRNA-processing ribonuclease BN</fullName>
    </submittedName>
</protein>
<proteinExistence type="predicted"/>
<dbReference type="PANTHER" id="PTHR33918:SF4">
    <property type="entry name" value="ABC-2 TYPE TRANSPORTER DOMAIN-CONTAINING PROTEIN"/>
    <property type="match status" value="1"/>
</dbReference>
<evidence type="ECO:0000313" key="2">
    <source>
        <dbReference type="EMBL" id="KAK1389371.1"/>
    </source>
</evidence>
<feature type="transmembrane region" description="Helical" evidence="1">
    <location>
        <begin position="215"/>
        <end position="238"/>
    </location>
</feature>
<reference evidence="2" key="1">
    <citation type="submission" date="2023-02" db="EMBL/GenBank/DDBJ databases">
        <title>Genome of toxic invasive species Heracleum sosnowskyi carries increased number of genes despite the absence of recent whole-genome duplications.</title>
        <authorList>
            <person name="Schelkunov M."/>
            <person name="Shtratnikova V."/>
            <person name="Makarenko M."/>
            <person name="Klepikova A."/>
            <person name="Omelchenko D."/>
            <person name="Novikova G."/>
            <person name="Obukhova E."/>
            <person name="Bogdanov V."/>
            <person name="Penin A."/>
            <person name="Logacheva M."/>
        </authorList>
    </citation>
    <scope>NUCLEOTIDE SEQUENCE</scope>
    <source>
        <strain evidence="2">Hsosn_3</strain>
        <tissue evidence="2">Leaf</tissue>
    </source>
</reference>
<keyword evidence="1" id="KW-0812">Transmembrane</keyword>
<evidence type="ECO:0000256" key="1">
    <source>
        <dbReference type="SAM" id="Phobius"/>
    </source>
</evidence>
<dbReference type="EMBL" id="JAUIZM010000004">
    <property type="protein sequence ID" value="KAK1389371.1"/>
    <property type="molecule type" value="Genomic_DNA"/>
</dbReference>
<feature type="transmembrane region" description="Helical" evidence="1">
    <location>
        <begin position="138"/>
        <end position="161"/>
    </location>
</feature>
<dbReference type="AlphaFoldDB" id="A0AAD8MY83"/>
<feature type="transmembrane region" description="Helical" evidence="1">
    <location>
        <begin position="321"/>
        <end position="341"/>
    </location>
</feature>
<dbReference type="Proteomes" id="UP001237642">
    <property type="component" value="Unassembled WGS sequence"/>
</dbReference>
<dbReference type="GO" id="GO:0009507">
    <property type="term" value="C:chloroplast"/>
    <property type="evidence" value="ECO:0007669"/>
    <property type="project" value="TreeGrafter"/>
</dbReference>
<organism evidence="2 3">
    <name type="scientific">Heracleum sosnowskyi</name>
    <dbReference type="NCBI Taxonomy" id="360622"/>
    <lineage>
        <taxon>Eukaryota</taxon>
        <taxon>Viridiplantae</taxon>
        <taxon>Streptophyta</taxon>
        <taxon>Embryophyta</taxon>
        <taxon>Tracheophyta</taxon>
        <taxon>Spermatophyta</taxon>
        <taxon>Magnoliopsida</taxon>
        <taxon>eudicotyledons</taxon>
        <taxon>Gunneridae</taxon>
        <taxon>Pentapetalae</taxon>
        <taxon>asterids</taxon>
        <taxon>campanulids</taxon>
        <taxon>Apiales</taxon>
        <taxon>Apiaceae</taxon>
        <taxon>Apioideae</taxon>
        <taxon>apioid superclade</taxon>
        <taxon>Tordylieae</taxon>
        <taxon>Tordyliinae</taxon>
        <taxon>Heracleum</taxon>
    </lineage>
</organism>
<reference evidence="2" key="2">
    <citation type="submission" date="2023-05" db="EMBL/GenBank/DDBJ databases">
        <authorList>
            <person name="Schelkunov M.I."/>
        </authorList>
    </citation>
    <scope>NUCLEOTIDE SEQUENCE</scope>
    <source>
        <strain evidence="2">Hsosn_3</strain>
        <tissue evidence="2">Leaf</tissue>
    </source>
</reference>
<feature type="transmembrane region" description="Helical" evidence="1">
    <location>
        <begin position="173"/>
        <end position="194"/>
    </location>
</feature>
<evidence type="ECO:0000313" key="3">
    <source>
        <dbReference type="Proteomes" id="UP001237642"/>
    </source>
</evidence>
<dbReference type="PANTHER" id="PTHR33918">
    <property type="entry name" value="OS01G0704200 PROTEIN"/>
    <property type="match status" value="1"/>
</dbReference>
<comment type="caution">
    <text evidence="2">The sequence shown here is derived from an EMBL/GenBank/DDBJ whole genome shotgun (WGS) entry which is preliminary data.</text>
</comment>